<protein>
    <submittedName>
        <fullName evidence="1">Uncharacterized protein</fullName>
    </submittedName>
</protein>
<keyword evidence="2" id="KW-1185">Reference proteome</keyword>
<dbReference type="OrthoDB" id="906165at2759"/>
<organism evidence="1 2">
    <name type="scientific">Protea cynaroides</name>
    <dbReference type="NCBI Taxonomy" id="273540"/>
    <lineage>
        <taxon>Eukaryota</taxon>
        <taxon>Viridiplantae</taxon>
        <taxon>Streptophyta</taxon>
        <taxon>Embryophyta</taxon>
        <taxon>Tracheophyta</taxon>
        <taxon>Spermatophyta</taxon>
        <taxon>Magnoliopsida</taxon>
        <taxon>Proteales</taxon>
        <taxon>Proteaceae</taxon>
        <taxon>Protea</taxon>
    </lineage>
</organism>
<accession>A0A9Q0HAT9</accession>
<evidence type="ECO:0000313" key="2">
    <source>
        <dbReference type="Proteomes" id="UP001141806"/>
    </source>
</evidence>
<evidence type="ECO:0000313" key="1">
    <source>
        <dbReference type="EMBL" id="KAJ4961841.1"/>
    </source>
</evidence>
<dbReference type="EMBL" id="JAMYWD010000009">
    <property type="protein sequence ID" value="KAJ4961841.1"/>
    <property type="molecule type" value="Genomic_DNA"/>
</dbReference>
<dbReference type="PANTHER" id="PTHR31549">
    <property type="entry name" value="PROTEIN, PUTATIVE (DUF247)-RELATED-RELATED"/>
    <property type="match status" value="1"/>
</dbReference>
<name>A0A9Q0HAT9_9MAGN</name>
<dbReference type="AlphaFoldDB" id="A0A9Q0HAT9"/>
<dbReference type="Pfam" id="PF03140">
    <property type="entry name" value="DUF247"/>
    <property type="match status" value="1"/>
</dbReference>
<dbReference type="InterPro" id="IPR004158">
    <property type="entry name" value="DUF247_pln"/>
</dbReference>
<dbReference type="Proteomes" id="UP001141806">
    <property type="component" value="Unassembled WGS sequence"/>
</dbReference>
<dbReference type="PANTHER" id="PTHR31549:SF190">
    <property type="entry name" value="UPF0481 PROTEIN-RELATED"/>
    <property type="match status" value="1"/>
</dbReference>
<sequence>MFNICYHGHPPLQLKVEQKPLQKLQNTFWGYCHSFLSLPCPHYDDLRRNYNCDYCKEWKTPADDPVMSAWEHVRVRIKRTQIRRFTCNKSETTQSYMNAVKKVEPQARALYVEDSRSSDEFVRVMVEQGCFILQVTLCSLGGPKPLGYPLDDPVFGKNKCNIGWIRCLVTSMFYISSQIPFLLPKWKRPNDLGRMTFEPSGFFKKRSRWQQQPTTPLHALWLLLTRSVVSSGDEEGEGLLYTSLCPVRGAKELQSAGIIFKKANLYLPCICLDEDTIDLFRNLIDFEAEVGLDMNWSEISAYLRFIKELIRSHEDVKLLVTQGIIDTDPGFEEEIPRYLEELRPLGVGNSHNLGAVPRQIRRYAQPSIRPKILNLNVIGFILTLLQTIYSGLSYHHPLKS</sequence>
<gene>
    <name evidence="1" type="ORF">NE237_021751</name>
</gene>
<comment type="caution">
    <text evidence="1">The sequence shown here is derived from an EMBL/GenBank/DDBJ whole genome shotgun (WGS) entry which is preliminary data.</text>
</comment>
<reference evidence="1" key="1">
    <citation type="journal article" date="2023" name="Plant J.">
        <title>The genome of the king protea, Protea cynaroides.</title>
        <authorList>
            <person name="Chang J."/>
            <person name="Duong T.A."/>
            <person name="Schoeman C."/>
            <person name="Ma X."/>
            <person name="Roodt D."/>
            <person name="Barker N."/>
            <person name="Li Z."/>
            <person name="Van de Peer Y."/>
            <person name="Mizrachi E."/>
        </authorList>
    </citation>
    <scope>NUCLEOTIDE SEQUENCE</scope>
    <source>
        <tissue evidence="1">Young leaves</tissue>
    </source>
</reference>
<proteinExistence type="predicted"/>